<comment type="catalytic activity">
    <reaction evidence="1">
        <text>S-ubiquitinyl-[E2 ubiquitin-conjugating enzyme]-L-cysteine + [acceptor protein]-L-lysine = [E2 ubiquitin-conjugating enzyme]-L-cysteine + N(6)-ubiquitinyl-[acceptor protein]-L-lysine.</text>
        <dbReference type="EC" id="2.3.2.26"/>
    </reaction>
</comment>
<dbReference type="PANTHER" id="PTHR11254">
    <property type="entry name" value="HECT DOMAIN UBIQUITIN-PROTEIN LIGASE"/>
    <property type="match status" value="1"/>
</dbReference>
<feature type="domain" description="HECT" evidence="7">
    <location>
        <begin position="1"/>
        <end position="64"/>
    </location>
</feature>
<keyword evidence="5 6" id="KW-0833">Ubl conjugation pathway</keyword>
<reference evidence="9" key="1">
    <citation type="submission" date="2021-01" db="EMBL/GenBank/DDBJ databases">
        <title>Caligus Genome Assembly.</title>
        <authorList>
            <person name="Gallardo-Escarate C."/>
        </authorList>
    </citation>
    <scope>NUCLEOTIDE SEQUENCE [LARGE SCALE GENOMIC DNA]</scope>
</reference>
<dbReference type="InterPro" id="IPR000569">
    <property type="entry name" value="HECT_dom"/>
</dbReference>
<dbReference type="InterPro" id="IPR050409">
    <property type="entry name" value="E3_ubiq-protein_ligase"/>
</dbReference>
<comment type="caution">
    <text evidence="6">Lacks conserved residue(s) required for the propagation of feature annotation.</text>
</comment>
<keyword evidence="9" id="KW-1185">Reference proteome</keyword>
<dbReference type="GO" id="GO:0009966">
    <property type="term" value="P:regulation of signal transduction"/>
    <property type="evidence" value="ECO:0007669"/>
    <property type="project" value="UniProtKB-ARBA"/>
</dbReference>
<comment type="pathway">
    <text evidence="2">Protein modification; protein ubiquitination.</text>
</comment>
<dbReference type="Gene3D" id="3.30.2160.10">
    <property type="entry name" value="Hect, E3 ligase catalytic domain"/>
    <property type="match status" value="1"/>
</dbReference>
<organism evidence="8 9">
    <name type="scientific">Caligus rogercresseyi</name>
    <name type="common">Sea louse</name>
    <dbReference type="NCBI Taxonomy" id="217165"/>
    <lineage>
        <taxon>Eukaryota</taxon>
        <taxon>Metazoa</taxon>
        <taxon>Ecdysozoa</taxon>
        <taxon>Arthropoda</taxon>
        <taxon>Crustacea</taxon>
        <taxon>Multicrustacea</taxon>
        <taxon>Hexanauplia</taxon>
        <taxon>Copepoda</taxon>
        <taxon>Siphonostomatoida</taxon>
        <taxon>Caligidae</taxon>
        <taxon>Caligus</taxon>
    </lineage>
</organism>
<evidence type="ECO:0000256" key="5">
    <source>
        <dbReference type="ARBA" id="ARBA00022786"/>
    </source>
</evidence>
<dbReference type="AlphaFoldDB" id="A0A7T8JZ47"/>
<accession>A0A7T8JZ47</accession>
<dbReference type="Proteomes" id="UP000595437">
    <property type="component" value="Chromosome 14"/>
</dbReference>
<keyword evidence="4" id="KW-0808">Transferase</keyword>
<evidence type="ECO:0000313" key="9">
    <source>
        <dbReference type="Proteomes" id="UP000595437"/>
    </source>
</evidence>
<dbReference type="Pfam" id="PF00632">
    <property type="entry name" value="HECT"/>
    <property type="match status" value="1"/>
</dbReference>
<dbReference type="GO" id="GO:0061630">
    <property type="term" value="F:ubiquitin protein ligase activity"/>
    <property type="evidence" value="ECO:0007669"/>
    <property type="project" value="UniProtKB-EC"/>
</dbReference>
<evidence type="ECO:0000256" key="4">
    <source>
        <dbReference type="ARBA" id="ARBA00022679"/>
    </source>
</evidence>
<dbReference type="GO" id="GO:0043161">
    <property type="term" value="P:proteasome-mediated ubiquitin-dependent protein catabolic process"/>
    <property type="evidence" value="ECO:0007669"/>
    <property type="project" value="TreeGrafter"/>
</dbReference>
<sequence length="78" mass="9180">MWIKENNIEECGLEMFFCVDFEVLGEIKPHELKPGGSELKVSEENKEEYIELVCEWRMTRGIEERPSPSWRASTKSFP</sequence>
<evidence type="ECO:0000259" key="7">
    <source>
        <dbReference type="PROSITE" id="PS50237"/>
    </source>
</evidence>
<dbReference type="OrthoDB" id="423283at2759"/>
<dbReference type="SUPFAM" id="SSF56204">
    <property type="entry name" value="Hect, E3 ligase catalytic domain"/>
    <property type="match status" value="1"/>
</dbReference>
<gene>
    <name evidence="8" type="ORF">FKW44_020436</name>
</gene>
<dbReference type="EMBL" id="CP045903">
    <property type="protein sequence ID" value="QQP39521.1"/>
    <property type="molecule type" value="Genomic_DNA"/>
</dbReference>
<evidence type="ECO:0000313" key="8">
    <source>
        <dbReference type="EMBL" id="QQP39521.1"/>
    </source>
</evidence>
<evidence type="ECO:0000256" key="3">
    <source>
        <dbReference type="ARBA" id="ARBA00012485"/>
    </source>
</evidence>
<dbReference type="FunFam" id="3.30.2160.10:FF:000003">
    <property type="entry name" value="E3 ubiquitin-protein ligase"/>
    <property type="match status" value="1"/>
</dbReference>
<dbReference type="PROSITE" id="PS50237">
    <property type="entry name" value="HECT"/>
    <property type="match status" value="1"/>
</dbReference>
<evidence type="ECO:0000256" key="6">
    <source>
        <dbReference type="PROSITE-ProRule" id="PRU00104"/>
    </source>
</evidence>
<dbReference type="GO" id="GO:0005737">
    <property type="term" value="C:cytoplasm"/>
    <property type="evidence" value="ECO:0007669"/>
    <property type="project" value="TreeGrafter"/>
</dbReference>
<proteinExistence type="predicted"/>
<protein>
    <recommendedName>
        <fullName evidence="3">HECT-type E3 ubiquitin transferase</fullName>
        <ecNumber evidence="3">2.3.2.26</ecNumber>
    </recommendedName>
</protein>
<dbReference type="InterPro" id="IPR035983">
    <property type="entry name" value="Hect_E3_ubiquitin_ligase"/>
</dbReference>
<dbReference type="PANTHER" id="PTHR11254:SF429">
    <property type="entry name" value="E3 UBIQUITIN-PROTEIN LIGASE SU(DX)"/>
    <property type="match status" value="1"/>
</dbReference>
<name>A0A7T8JZ47_CALRO</name>
<evidence type="ECO:0000256" key="2">
    <source>
        <dbReference type="ARBA" id="ARBA00004906"/>
    </source>
</evidence>
<dbReference type="GO" id="GO:0016567">
    <property type="term" value="P:protein ubiquitination"/>
    <property type="evidence" value="ECO:0007669"/>
    <property type="project" value="TreeGrafter"/>
</dbReference>
<dbReference type="EC" id="2.3.2.26" evidence="3"/>
<evidence type="ECO:0000256" key="1">
    <source>
        <dbReference type="ARBA" id="ARBA00000885"/>
    </source>
</evidence>